<keyword evidence="1" id="KW-1185">Reference proteome</keyword>
<dbReference type="AlphaFoldDB" id="A0A0K0F703"/>
<dbReference type="WBParaSite" id="SVE_0459900.1">
    <property type="protein sequence ID" value="SVE_0459900.1"/>
    <property type="gene ID" value="SVE_0459900"/>
</dbReference>
<dbReference type="InterPro" id="IPR027854">
    <property type="entry name" value="STMP1"/>
</dbReference>
<organism evidence="1 2">
    <name type="scientific">Strongyloides venezuelensis</name>
    <name type="common">Threadworm</name>
    <dbReference type="NCBI Taxonomy" id="75913"/>
    <lineage>
        <taxon>Eukaryota</taxon>
        <taxon>Metazoa</taxon>
        <taxon>Ecdysozoa</taxon>
        <taxon>Nematoda</taxon>
        <taxon>Chromadorea</taxon>
        <taxon>Rhabditida</taxon>
        <taxon>Tylenchina</taxon>
        <taxon>Panagrolaimomorpha</taxon>
        <taxon>Strongyloidoidea</taxon>
        <taxon>Strongyloididae</taxon>
        <taxon>Strongyloides</taxon>
    </lineage>
</organism>
<evidence type="ECO:0000313" key="1">
    <source>
        <dbReference type="Proteomes" id="UP000035680"/>
    </source>
</evidence>
<dbReference type="Proteomes" id="UP000035680">
    <property type="component" value="Unassembled WGS sequence"/>
</dbReference>
<reference evidence="1" key="1">
    <citation type="submission" date="2014-07" db="EMBL/GenBank/DDBJ databases">
        <authorList>
            <person name="Martin A.A"/>
            <person name="De Silva N."/>
        </authorList>
    </citation>
    <scope>NUCLEOTIDE SEQUENCE</scope>
</reference>
<reference evidence="2" key="2">
    <citation type="submission" date="2015-08" db="UniProtKB">
        <authorList>
            <consortium name="WormBaseParasite"/>
        </authorList>
    </citation>
    <scope>IDENTIFICATION</scope>
</reference>
<dbReference type="Pfam" id="PF15054">
    <property type="entry name" value="DUF4535"/>
    <property type="match status" value="1"/>
</dbReference>
<evidence type="ECO:0000313" key="2">
    <source>
        <dbReference type="WBParaSite" id="SVE_0459900.1"/>
    </source>
</evidence>
<accession>A0A0K0F703</accession>
<name>A0A0K0F703_STRVS</name>
<protein>
    <submittedName>
        <fullName evidence="2">YtxH domain-containing protein</fullName>
    </submittedName>
</protein>
<proteinExistence type="predicted"/>
<sequence length="74" mass="8561">MGILSSLVSFSIGAYGGIYISQNYNIPNLPSLDQLKKMSVELYQNFNSDNLEKFRKEKIIEEEKEKFPKRNKAD</sequence>